<sequence length="42" mass="5037">MTHILNEAACWLFLAIVLGPGWFNLSCFFFCLWAVENWRFRL</sequence>
<gene>
    <name evidence="2" type="ORF">OJF2_51420</name>
</gene>
<protein>
    <submittedName>
        <fullName evidence="2">Uncharacterized protein</fullName>
    </submittedName>
</protein>
<reference evidence="2 3" key="1">
    <citation type="submission" date="2019-08" db="EMBL/GenBank/DDBJ databases">
        <title>Deep-cultivation of Planctomycetes and their phenomic and genomic characterization uncovers novel biology.</title>
        <authorList>
            <person name="Wiegand S."/>
            <person name="Jogler M."/>
            <person name="Boedeker C."/>
            <person name="Pinto D."/>
            <person name="Vollmers J."/>
            <person name="Rivas-Marin E."/>
            <person name="Kohn T."/>
            <person name="Peeters S.H."/>
            <person name="Heuer A."/>
            <person name="Rast P."/>
            <person name="Oberbeckmann S."/>
            <person name="Bunk B."/>
            <person name="Jeske O."/>
            <person name="Meyerdierks A."/>
            <person name="Storesund J.E."/>
            <person name="Kallscheuer N."/>
            <person name="Luecker S."/>
            <person name="Lage O.M."/>
            <person name="Pohl T."/>
            <person name="Merkel B.J."/>
            <person name="Hornburger P."/>
            <person name="Mueller R.-W."/>
            <person name="Bruemmer F."/>
            <person name="Labrenz M."/>
            <person name="Spormann A.M."/>
            <person name="Op den Camp H."/>
            <person name="Overmann J."/>
            <person name="Amann R."/>
            <person name="Jetten M.S.M."/>
            <person name="Mascher T."/>
            <person name="Medema M.H."/>
            <person name="Devos D.P."/>
            <person name="Kaster A.-K."/>
            <person name="Ovreas L."/>
            <person name="Rohde M."/>
            <person name="Galperin M.Y."/>
            <person name="Jogler C."/>
        </authorList>
    </citation>
    <scope>NUCLEOTIDE SEQUENCE [LARGE SCALE GENOMIC DNA]</scope>
    <source>
        <strain evidence="2 3">OJF2</strain>
    </source>
</reference>
<dbReference type="RefSeq" id="WP_261344024.1">
    <property type="nucleotide sequence ID" value="NZ_CP042997.1"/>
</dbReference>
<evidence type="ECO:0000256" key="1">
    <source>
        <dbReference type="SAM" id="Phobius"/>
    </source>
</evidence>
<dbReference type="AlphaFoldDB" id="A0A5B9W7K2"/>
<name>A0A5B9W7K2_9BACT</name>
<dbReference type="KEGG" id="agv:OJF2_51420"/>
<evidence type="ECO:0000313" key="2">
    <source>
        <dbReference type="EMBL" id="QEH36558.1"/>
    </source>
</evidence>
<keyword evidence="1" id="KW-0812">Transmembrane</keyword>
<evidence type="ECO:0000313" key="3">
    <source>
        <dbReference type="Proteomes" id="UP000324233"/>
    </source>
</evidence>
<keyword evidence="1" id="KW-1133">Transmembrane helix</keyword>
<accession>A0A5B9W7K2</accession>
<keyword evidence="1" id="KW-0472">Membrane</keyword>
<keyword evidence="3" id="KW-1185">Reference proteome</keyword>
<proteinExistence type="predicted"/>
<dbReference type="EMBL" id="CP042997">
    <property type="protein sequence ID" value="QEH36558.1"/>
    <property type="molecule type" value="Genomic_DNA"/>
</dbReference>
<organism evidence="2 3">
    <name type="scientific">Aquisphaera giovannonii</name>
    <dbReference type="NCBI Taxonomy" id="406548"/>
    <lineage>
        <taxon>Bacteria</taxon>
        <taxon>Pseudomonadati</taxon>
        <taxon>Planctomycetota</taxon>
        <taxon>Planctomycetia</taxon>
        <taxon>Isosphaerales</taxon>
        <taxon>Isosphaeraceae</taxon>
        <taxon>Aquisphaera</taxon>
    </lineage>
</organism>
<feature type="transmembrane region" description="Helical" evidence="1">
    <location>
        <begin position="12"/>
        <end position="35"/>
    </location>
</feature>
<dbReference type="Proteomes" id="UP000324233">
    <property type="component" value="Chromosome"/>
</dbReference>